<feature type="domain" description="AB hydrolase-1" evidence="2">
    <location>
        <begin position="18"/>
        <end position="186"/>
    </location>
</feature>
<dbReference type="InterPro" id="IPR050266">
    <property type="entry name" value="AB_hydrolase_sf"/>
</dbReference>
<keyword evidence="3" id="KW-0378">Hydrolase</keyword>
<dbReference type="PANTHER" id="PTHR43798:SF33">
    <property type="entry name" value="HYDROLASE, PUTATIVE (AFU_ORTHOLOGUE AFUA_2G14860)-RELATED"/>
    <property type="match status" value="1"/>
</dbReference>
<dbReference type="HOGENOM" id="CLU_076594_0_0_11"/>
<dbReference type="PATRIC" id="fig|1415166.3.peg.658"/>
<dbReference type="PANTHER" id="PTHR43798">
    <property type="entry name" value="MONOACYLGLYCEROL LIPASE"/>
    <property type="match status" value="1"/>
</dbReference>
<dbReference type="RefSeq" id="WP_038550164.1">
    <property type="nucleotide sequence ID" value="NZ_CP006850.1"/>
</dbReference>
<evidence type="ECO:0000256" key="1">
    <source>
        <dbReference type="PIRSR" id="PIRSR017388-1"/>
    </source>
</evidence>
<dbReference type="InterPro" id="IPR012354">
    <property type="entry name" value="Esterase_lipase"/>
</dbReference>
<sequence>MGSAETHSTTEPSNAVGVLLLHGLTDSPDAFVPWADRLRDNGFVVSTPLLPGHGTSLGDLRRTGWRDWLRGAAEAFADLARECRTVVVGGHSMGGALALELAAAHPEIAAVLLVNPSVAHPSPFIPVLGVLKYVVPSLPNSRLVSKPGAPVTYYPRMPLASIESMSQLWRHLETRLPEVKQPVLLFRSVADGKAGELCARRVLTGVSSDRAEEVPLPNSFHLAMLDYDAELIFDSSVKFLKSL</sequence>
<reference evidence="3 4" key="1">
    <citation type="journal article" date="2014" name="Appl. Environ. Microbiol.">
        <title>Insights into the Microbial Degradation of Rubber and Gutta-Percha by Analysis of the Complete Genome of Nocardia nova SH22a.</title>
        <authorList>
            <person name="Luo Q."/>
            <person name="Hiessl S."/>
            <person name="Poehlein A."/>
            <person name="Daniel R."/>
            <person name="Steinbuchel A."/>
        </authorList>
    </citation>
    <scope>NUCLEOTIDE SEQUENCE [LARGE SCALE GENOMIC DNA]</scope>
    <source>
        <strain evidence="3">SH22a</strain>
    </source>
</reference>
<dbReference type="InterPro" id="IPR029058">
    <property type="entry name" value="AB_hydrolase_fold"/>
</dbReference>
<feature type="active site" description="Nucleophile" evidence="1">
    <location>
        <position position="92"/>
    </location>
</feature>
<dbReference type="GO" id="GO:0016020">
    <property type="term" value="C:membrane"/>
    <property type="evidence" value="ECO:0007669"/>
    <property type="project" value="TreeGrafter"/>
</dbReference>
<proteinExistence type="predicted"/>
<dbReference type="Pfam" id="PF12697">
    <property type="entry name" value="Abhydrolase_6"/>
    <property type="match status" value="1"/>
</dbReference>
<gene>
    <name evidence="3" type="ORF">NONO_c06430</name>
</gene>
<name>W5T815_9NOCA</name>
<dbReference type="OrthoDB" id="3810256at2"/>
<feature type="active site" description="Charge relay system" evidence="1">
    <location>
        <position position="191"/>
    </location>
</feature>
<organism evidence="3 4">
    <name type="scientific">Nocardia nova SH22a</name>
    <dbReference type="NCBI Taxonomy" id="1415166"/>
    <lineage>
        <taxon>Bacteria</taxon>
        <taxon>Bacillati</taxon>
        <taxon>Actinomycetota</taxon>
        <taxon>Actinomycetes</taxon>
        <taxon>Mycobacteriales</taxon>
        <taxon>Nocardiaceae</taxon>
        <taxon>Nocardia</taxon>
    </lineage>
</organism>
<keyword evidence="4" id="KW-1185">Reference proteome</keyword>
<dbReference type="SUPFAM" id="SSF53474">
    <property type="entry name" value="alpha/beta-Hydrolases"/>
    <property type="match status" value="1"/>
</dbReference>
<dbReference type="AlphaFoldDB" id="W5T815"/>
<dbReference type="ESTHER" id="9noca-w5t815">
    <property type="family name" value="CarbLipBact_2"/>
</dbReference>
<evidence type="ECO:0000259" key="2">
    <source>
        <dbReference type="Pfam" id="PF12697"/>
    </source>
</evidence>
<evidence type="ECO:0000313" key="3">
    <source>
        <dbReference type="EMBL" id="AHH15455.1"/>
    </source>
</evidence>
<dbReference type="Gene3D" id="3.40.50.1820">
    <property type="entry name" value="alpha/beta hydrolase"/>
    <property type="match status" value="1"/>
</dbReference>
<dbReference type="KEGG" id="nno:NONO_c06430"/>
<dbReference type="PIRSF" id="PIRSF017388">
    <property type="entry name" value="Esterase_lipase"/>
    <property type="match status" value="1"/>
</dbReference>
<evidence type="ECO:0000313" key="4">
    <source>
        <dbReference type="Proteomes" id="UP000019150"/>
    </source>
</evidence>
<dbReference type="EMBL" id="CP006850">
    <property type="protein sequence ID" value="AHH15455.1"/>
    <property type="molecule type" value="Genomic_DNA"/>
</dbReference>
<dbReference type="GO" id="GO:0052689">
    <property type="term" value="F:carboxylic ester hydrolase activity"/>
    <property type="evidence" value="ECO:0007669"/>
    <property type="project" value="InterPro"/>
</dbReference>
<dbReference type="STRING" id="1415166.NONO_c06430"/>
<protein>
    <submittedName>
        <fullName evidence="3">Putative esterase/lipase, alpha/beta hydrolase family</fullName>
    </submittedName>
</protein>
<feature type="active site" description="Charge relay system" evidence="1">
    <location>
        <position position="221"/>
    </location>
</feature>
<dbReference type="eggNOG" id="COG1647">
    <property type="taxonomic scope" value="Bacteria"/>
</dbReference>
<dbReference type="InterPro" id="IPR000073">
    <property type="entry name" value="AB_hydrolase_1"/>
</dbReference>
<dbReference type="Proteomes" id="UP000019150">
    <property type="component" value="Chromosome"/>
</dbReference>
<accession>W5T815</accession>